<dbReference type="GO" id="GO:0043240">
    <property type="term" value="C:Fanconi anaemia nuclear complex"/>
    <property type="evidence" value="ECO:0000318"/>
    <property type="project" value="GO_Central"/>
</dbReference>
<sequence length="813" mass="89565">MNRFIADDLPQNSGGRIASKLINWLCDSMLIGSGFEFEPGKKVQQLQNHAKIEKGEDEALTQLWGLPLTRHHLQEGLNASGKRVVHLLRGSAQYGSESVAGKIHAIIKQAFRRVYRFLYGEEASLDGHMTAIIQKISAKSSALKGVRNEVVLLASVWLSCRLLRREPAEAQLMYTEQILDHTSNERESSVHGQRASHHQQVAVENSGFRNQLQGIVCYLRMCALSQAEKWITCAEVINKDLYSMPSQLQDQAQYMKAYCLYYHGNYTKALDACRIVTGMVSQDGVLSQVYNLMGCCLRQMGKPHMALQQFRKAITACSIVPSPSLFNVSLTYRDLGEEEAEMESLHLLEQALVQTADMGGDDTDDANASPGPAWPAVILVPGSRTKKGTSHPVQAIGHTTALYILARRSLDLNQIENAAERFLDLLTVLETSSVAVDEGSHGRNMLLPPLQTIYLDAATSLLKADRTEEALAICDKLLSKSKLLQHDNTLHLLEQSSQESEGETQGRSHRFPFLVPYANLSSEERSKMERGSHKITQESSSDRDSRDGLGIPGSSSGPSKACILGHGGDAGRHGNSMHGREHSSSGQAVGGRKRQREQDEDTDVRAGSSRTFGNQLQSVDGSREDEDDSGRRKEDLEEEEEISYTAHALVLQAQCLFKQGNGMAAITEVDHSLEILQTSGKEGGQVDPKMEEEDDGMEDRSTAKRRRVHIGPASDCLTMPGNRGSPPTDSQPTHSAILRSTAYHLKASILISQDQLRDAMKANLLSLQCCPNNTDTLKTHAVILEKLGRKSEAVKAWSRLKEAKASKQVVHCL</sequence>
<protein>
    <submittedName>
        <fullName evidence="2">Uncharacterized protein</fullName>
    </submittedName>
</protein>
<dbReference type="PANTHER" id="PTHR15254">
    <property type="entry name" value="FANCONI ANEMIA GROUP G PROTEIN FAMILY MEMBER"/>
    <property type="match status" value="1"/>
</dbReference>
<reference evidence="3" key="1">
    <citation type="submission" date="2015-02" db="EMBL/GenBank/DDBJ databases">
        <title>Genome sequencing for Strongylocentrotus purpuratus.</title>
        <authorList>
            <person name="Murali S."/>
            <person name="Liu Y."/>
            <person name="Vee V."/>
            <person name="English A."/>
            <person name="Wang M."/>
            <person name="Skinner E."/>
            <person name="Han Y."/>
            <person name="Muzny D.M."/>
            <person name="Worley K.C."/>
            <person name="Gibbs R.A."/>
        </authorList>
    </citation>
    <scope>NUCLEOTIDE SEQUENCE</scope>
</reference>
<dbReference type="InterPro" id="IPR039684">
    <property type="entry name" value="FANCG"/>
</dbReference>
<evidence type="ECO:0000313" key="3">
    <source>
        <dbReference type="Proteomes" id="UP000007110"/>
    </source>
</evidence>
<feature type="compositionally biased region" description="Polar residues" evidence="1">
    <location>
        <begin position="608"/>
        <end position="620"/>
    </location>
</feature>
<dbReference type="Pfam" id="PF13181">
    <property type="entry name" value="TPR_8"/>
    <property type="match status" value="1"/>
</dbReference>
<proteinExistence type="predicted"/>
<dbReference type="OMA" id="RSKMERG"/>
<reference evidence="2" key="2">
    <citation type="submission" date="2021-01" db="UniProtKB">
        <authorList>
            <consortium name="EnsemblMetazoa"/>
        </authorList>
    </citation>
    <scope>IDENTIFICATION</scope>
</reference>
<feature type="region of interest" description="Disordered" evidence="1">
    <location>
        <begin position="680"/>
        <end position="733"/>
    </location>
</feature>
<accession>A0A7M7PHC1</accession>
<evidence type="ECO:0000313" key="2">
    <source>
        <dbReference type="EnsemblMetazoa" id="XP_030851351"/>
    </source>
</evidence>
<feature type="region of interest" description="Disordered" evidence="1">
    <location>
        <begin position="522"/>
        <end position="639"/>
    </location>
</feature>
<dbReference type="GO" id="GO:0006974">
    <property type="term" value="P:DNA damage response"/>
    <property type="evidence" value="ECO:0000318"/>
    <property type="project" value="GO_Central"/>
</dbReference>
<dbReference type="Gene3D" id="1.25.40.10">
    <property type="entry name" value="Tetratricopeptide repeat domain"/>
    <property type="match status" value="2"/>
</dbReference>
<feature type="compositionally biased region" description="Low complexity" evidence="1">
    <location>
        <begin position="548"/>
        <end position="559"/>
    </location>
</feature>
<dbReference type="SUPFAM" id="SSF48452">
    <property type="entry name" value="TPR-like"/>
    <property type="match status" value="2"/>
</dbReference>
<feature type="compositionally biased region" description="Basic and acidic residues" evidence="1">
    <location>
        <begin position="522"/>
        <end position="547"/>
    </location>
</feature>
<keyword evidence="3" id="KW-1185">Reference proteome</keyword>
<dbReference type="InterPro" id="IPR011990">
    <property type="entry name" value="TPR-like_helical_dom_sf"/>
</dbReference>
<dbReference type="KEGG" id="spu:115928333"/>
<name>A0A7M7PHC1_STRPU</name>
<dbReference type="AlphaFoldDB" id="A0A7M7PHC1"/>
<dbReference type="InterPro" id="IPR019734">
    <property type="entry name" value="TPR_rpt"/>
</dbReference>
<dbReference type="PANTHER" id="PTHR15254:SF2">
    <property type="entry name" value="FANCONI ANEMIA GROUP G PROTEIN"/>
    <property type="match status" value="1"/>
</dbReference>
<organism evidence="2 3">
    <name type="scientific">Strongylocentrotus purpuratus</name>
    <name type="common">Purple sea urchin</name>
    <dbReference type="NCBI Taxonomy" id="7668"/>
    <lineage>
        <taxon>Eukaryota</taxon>
        <taxon>Metazoa</taxon>
        <taxon>Echinodermata</taxon>
        <taxon>Eleutherozoa</taxon>
        <taxon>Echinozoa</taxon>
        <taxon>Echinoidea</taxon>
        <taxon>Euechinoidea</taxon>
        <taxon>Echinacea</taxon>
        <taxon>Camarodonta</taxon>
        <taxon>Echinidea</taxon>
        <taxon>Strongylocentrotidae</taxon>
        <taxon>Strongylocentrotus</taxon>
    </lineage>
</organism>
<dbReference type="EnsemblMetazoa" id="XM_030995491">
    <property type="protein sequence ID" value="XP_030851351"/>
    <property type="gene ID" value="LOC115928333"/>
</dbReference>
<evidence type="ECO:0000256" key="1">
    <source>
        <dbReference type="SAM" id="MobiDB-lite"/>
    </source>
</evidence>
<dbReference type="GO" id="GO:0036297">
    <property type="term" value="P:interstrand cross-link repair"/>
    <property type="evidence" value="ECO:0007669"/>
    <property type="project" value="InterPro"/>
</dbReference>
<dbReference type="RefSeq" id="XP_030851351.1">
    <property type="nucleotide sequence ID" value="XM_030995491.1"/>
</dbReference>
<dbReference type="SMART" id="SM00028">
    <property type="entry name" value="TPR"/>
    <property type="match status" value="5"/>
</dbReference>
<dbReference type="InParanoid" id="A0A7M7PHC1"/>
<dbReference type="OrthoDB" id="6355951at2759"/>
<dbReference type="Proteomes" id="UP000007110">
    <property type="component" value="Unassembled WGS sequence"/>
</dbReference>
<dbReference type="GeneID" id="115928333"/>